<dbReference type="InterPro" id="IPR036148">
    <property type="entry name" value="MmgE/PrpD_sf"/>
</dbReference>
<dbReference type="GO" id="GO:0016829">
    <property type="term" value="F:lyase activity"/>
    <property type="evidence" value="ECO:0007669"/>
    <property type="project" value="InterPro"/>
</dbReference>
<evidence type="ECO:0000313" key="5">
    <source>
        <dbReference type="Proteomes" id="UP000256845"/>
    </source>
</evidence>
<dbReference type="Gene3D" id="1.10.4100.10">
    <property type="entry name" value="2-methylcitrate dehydratase PrpD"/>
    <property type="match status" value="1"/>
</dbReference>
<organism evidence="4 5">
    <name type="scientific">Aestuariispira insulae</name>
    <dbReference type="NCBI Taxonomy" id="1461337"/>
    <lineage>
        <taxon>Bacteria</taxon>
        <taxon>Pseudomonadati</taxon>
        <taxon>Pseudomonadota</taxon>
        <taxon>Alphaproteobacteria</taxon>
        <taxon>Rhodospirillales</taxon>
        <taxon>Kiloniellaceae</taxon>
        <taxon>Aestuariispira</taxon>
    </lineage>
</organism>
<dbReference type="InterPro" id="IPR045336">
    <property type="entry name" value="MmgE_PrpD_N"/>
</dbReference>
<dbReference type="InterPro" id="IPR042183">
    <property type="entry name" value="MmgE/PrpD_sf_1"/>
</dbReference>
<name>A0A3D9HMW2_9PROT</name>
<dbReference type="Pfam" id="PF19305">
    <property type="entry name" value="MmgE_PrpD_C"/>
    <property type="match status" value="1"/>
</dbReference>
<dbReference type="PANTHER" id="PTHR16943:SF8">
    <property type="entry name" value="2-METHYLCITRATE DEHYDRATASE"/>
    <property type="match status" value="1"/>
</dbReference>
<accession>A0A3D9HMW2</accession>
<dbReference type="PANTHER" id="PTHR16943">
    <property type="entry name" value="2-METHYLCITRATE DEHYDRATASE-RELATED"/>
    <property type="match status" value="1"/>
</dbReference>
<feature type="domain" description="MmgE/PrpD N-terminal" evidence="2">
    <location>
        <begin position="9"/>
        <end position="233"/>
    </location>
</feature>
<evidence type="ECO:0000313" key="4">
    <source>
        <dbReference type="EMBL" id="RED50833.1"/>
    </source>
</evidence>
<dbReference type="Pfam" id="PF03972">
    <property type="entry name" value="MmgE_PrpD_N"/>
    <property type="match status" value="1"/>
</dbReference>
<dbReference type="OrthoDB" id="5415580at2"/>
<gene>
    <name evidence="4" type="ORF">DFP90_104105</name>
</gene>
<evidence type="ECO:0000259" key="2">
    <source>
        <dbReference type="Pfam" id="PF03972"/>
    </source>
</evidence>
<protein>
    <submittedName>
        <fullName evidence="4">2-methylcitrate dehydratase PrpD</fullName>
    </submittedName>
</protein>
<dbReference type="SUPFAM" id="SSF103378">
    <property type="entry name" value="2-methylcitrate dehydratase PrpD"/>
    <property type="match status" value="1"/>
</dbReference>
<dbReference type="InterPro" id="IPR005656">
    <property type="entry name" value="MmgE_PrpD"/>
</dbReference>
<comment type="caution">
    <text evidence="4">The sequence shown here is derived from an EMBL/GenBank/DDBJ whole genome shotgun (WGS) entry which is preliminary data.</text>
</comment>
<dbReference type="EMBL" id="QRDW01000004">
    <property type="protein sequence ID" value="RED50833.1"/>
    <property type="molecule type" value="Genomic_DNA"/>
</dbReference>
<dbReference type="AlphaFoldDB" id="A0A3D9HMW2"/>
<evidence type="ECO:0000259" key="3">
    <source>
        <dbReference type="Pfam" id="PF19305"/>
    </source>
</evidence>
<dbReference type="Gene3D" id="3.30.1330.120">
    <property type="entry name" value="2-methylcitrate dehydratase PrpD"/>
    <property type="match status" value="1"/>
</dbReference>
<comment type="similarity">
    <text evidence="1">Belongs to the PrpD family.</text>
</comment>
<feature type="domain" description="MmgE/PrpD C-terminal" evidence="3">
    <location>
        <begin position="260"/>
        <end position="426"/>
    </location>
</feature>
<evidence type="ECO:0000256" key="1">
    <source>
        <dbReference type="ARBA" id="ARBA00006174"/>
    </source>
</evidence>
<keyword evidence="5" id="KW-1185">Reference proteome</keyword>
<sequence length="447" mass="48172">MSQIRGFLTFLCETRFEDLSGDVIQQAKICLLDLIGTAAGGSTLPGPHIIRSHAARFFGAGEQASRMLFDGRPVSAPGAALAGGSMIDGLDCHDGHALTKGHVGCAILPAILAYYDAFGRDRTGQDLLTDLVIGYEIGTRMGIALHDTACDYHTSGAWNAITCAALGARIMNLDMDAARHALGIAEYHGPRSQMMRVIDHPTMLKDGSGWGAMAGVSAAYLAQDGFSGAPALLVEDRKSAPLWQELGDNWRIHEQYFKLYPVCRWAQPAIAAALSLKASHDVDGDEIEAVTIHTFHQGCRLFQGLPTDTEQAQYGISFPLAVALKYGAINAAHISGAGLTDPDVIQLCGRIRIEENGKFNDRFPAERWARAEILLKDGRMLESPDTKAAGDPDTPIADGRLALKFDELAKPVLGQARTKRLMESILTLDTPGYLIIPLLDDLLNPVD</sequence>
<dbReference type="InterPro" id="IPR045337">
    <property type="entry name" value="MmgE_PrpD_C"/>
</dbReference>
<dbReference type="Proteomes" id="UP000256845">
    <property type="component" value="Unassembled WGS sequence"/>
</dbReference>
<reference evidence="4 5" key="1">
    <citation type="submission" date="2018-07" db="EMBL/GenBank/DDBJ databases">
        <title>Genomic Encyclopedia of Type Strains, Phase III (KMG-III): the genomes of soil and plant-associated and newly described type strains.</title>
        <authorList>
            <person name="Whitman W."/>
        </authorList>
    </citation>
    <scope>NUCLEOTIDE SEQUENCE [LARGE SCALE GENOMIC DNA]</scope>
    <source>
        <strain evidence="4 5">CECT 8488</strain>
    </source>
</reference>
<dbReference type="InterPro" id="IPR042188">
    <property type="entry name" value="MmgE/PrpD_sf_2"/>
</dbReference>
<proteinExistence type="inferred from homology"/>